<comment type="function">
    <text evidence="4">PPIases accelerate the folding of proteins. It catalyzes the cis-trans isomerization of proline imidic peptide bonds in oligopeptides.</text>
</comment>
<dbReference type="PANTHER" id="PTHR45625:SF4">
    <property type="entry name" value="PEPTIDYLPROLYL ISOMERASE DOMAIN AND WD REPEAT-CONTAINING PROTEIN 1"/>
    <property type="match status" value="1"/>
</dbReference>
<gene>
    <name evidence="6" type="ORF">KK083_19925</name>
</gene>
<feature type="signal peptide" evidence="4">
    <location>
        <begin position="1"/>
        <end position="21"/>
    </location>
</feature>
<dbReference type="PANTHER" id="PTHR45625">
    <property type="entry name" value="PEPTIDYL-PROLYL CIS-TRANS ISOMERASE-RELATED"/>
    <property type="match status" value="1"/>
</dbReference>
<evidence type="ECO:0000259" key="5">
    <source>
        <dbReference type="PROSITE" id="PS50072"/>
    </source>
</evidence>
<evidence type="ECO:0000313" key="7">
    <source>
        <dbReference type="Proteomes" id="UP001319200"/>
    </source>
</evidence>
<evidence type="ECO:0000313" key="6">
    <source>
        <dbReference type="EMBL" id="MBT1699175.1"/>
    </source>
</evidence>
<comment type="similarity">
    <text evidence="1 4">Belongs to the cyclophilin-type PPIase family.</text>
</comment>
<dbReference type="EC" id="5.2.1.8" evidence="4"/>
<dbReference type="CDD" id="cd00317">
    <property type="entry name" value="cyclophilin"/>
    <property type="match status" value="1"/>
</dbReference>
<evidence type="ECO:0000256" key="4">
    <source>
        <dbReference type="RuleBase" id="RU363019"/>
    </source>
</evidence>
<dbReference type="PROSITE" id="PS51257">
    <property type="entry name" value="PROKAR_LIPOPROTEIN"/>
    <property type="match status" value="1"/>
</dbReference>
<comment type="caution">
    <text evidence="6">The sequence shown here is derived from an EMBL/GenBank/DDBJ whole genome shotgun (WGS) entry which is preliminary data.</text>
</comment>
<dbReference type="EMBL" id="JAHESF010000021">
    <property type="protein sequence ID" value="MBT1699175.1"/>
    <property type="molecule type" value="Genomic_DNA"/>
</dbReference>
<feature type="domain" description="PPIase cyclophilin-type" evidence="5">
    <location>
        <begin position="35"/>
        <end position="269"/>
    </location>
</feature>
<dbReference type="Pfam" id="PF00160">
    <property type="entry name" value="Pro_isomerase"/>
    <property type="match status" value="2"/>
</dbReference>
<dbReference type="GO" id="GO:0003755">
    <property type="term" value="F:peptidyl-prolyl cis-trans isomerase activity"/>
    <property type="evidence" value="ECO:0007669"/>
    <property type="project" value="UniProtKB-UniRule"/>
</dbReference>
<dbReference type="PRINTS" id="PR00153">
    <property type="entry name" value="CSAPPISMRASE"/>
</dbReference>
<evidence type="ECO:0000256" key="1">
    <source>
        <dbReference type="ARBA" id="ARBA00007365"/>
    </source>
</evidence>
<dbReference type="SUPFAM" id="SSF50891">
    <property type="entry name" value="Cyclophilin-like"/>
    <property type="match status" value="1"/>
</dbReference>
<dbReference type="PROSITE" id="PS50072">
    <property type="entry name" value="CSA_PPIASE_2"/>
    <property type="match status" value="1"/>
</dbReference>
<evidence type="ECO:0000256" key="2">
    <source>
        <dbReference type="ARBA" id="ARBA00023110"/>
    </source>
</evidence>
<keyword evidence="7" id="KW-1185">Reference proteome</keyword>
<dbReference type="InterPro" id="IPR020892">
    <property type="entry name" value="Cyclophilin-type_PPIase_CS"/>
</dbReference>
<accession>A0AAP2GQP5</accession>
<name>A0AAP2GQP5_9BACT</name>
<dbReference type="AlphaFoldDB" id="A0AAP2GQP5"/>
<keyword evidence="4" id="KW-0732">Signal</keyword>
<dbReference type="PROSITE" id="PS00170">
    <property type="entry name" value="CSA_PPIASE_1"/>
    <property type="match status" value="1"/>
</dbReference>
<reference evidence="6 7" key="1">
    <citation type="submission" date="2021-05" db="EMBL/GenBank/DDBJ databases">
        <title>A Polyphasic approach of four new species of the genus Ohtaekwangia: Ohtaekwangia histidinii sp. nov., Ohtaekwangia cretensis sp. nov., Ohtaekwangia indiensis sp. nov., Ohtaekwangia reichenbachii sp. nov. from diverse environment.</title>
        <authorList>
            <person name="Octaviana S."/>
        </authorList>
    </citation>
    <scope>NUCLEOTIDE SEQUENCE [LARGE SCALE GENOMIC DNA]</scope>
    <source>
        <strain evidence="6 7">PWU4</strain>
    </source>
</reference>
<dbReference type="Gene3D" id="2.40.100.10">
    <property type="entry name" value="Cyclophilin-like"/>
    <property type="match status" value="2"/>
</dbReference>
<dbReference type="InterPro" id="IPR002130">
    <property type="entry name" value="Cyclophilin-type_PPIase_dom"/>
</dbReference>
<keyword evidence="3 4" id="KW-0413">Isomerase</keyword>
<keyword evidence="2 4" id="KW-0697">Rotamase</keyword>
<dbReference type="Proteomes" id="UP001319200">
    <property type="component" value="Unassembled WGS sequence"/>
</dbReference>
<feature type="chain" id="PRO_5042672216" description="Peptidyl-prolyl cis-trans isomerase" evidence="4">
    <location>
        <begin position="22"/>
        <end position="288"/>
    </location>
</feature>
<dbReference type="GO" id="GO:0006457">
    <property type="term" value="P:protein folding"/>
    <property type="evidence" value="ECO:0007669"/>
    <property type="project" value="InterPro"/>
</dbReference>
<dbReference type="InterPro" id="IPR044666">
    <property type="entry name" value="Cyclophilin_A-like"/>
</dbReference>
<organism evidence="6 7">
    <name type="scientific">Chryseosolibacter histidini</name>
    <dbReference type="NCBI Taxonomy" id="2782349"/>
    <lineage>
        <taxon>Bacteria</taxon>
        <taxon>Pseudomonadati</taxon>
        <taxon>Bacteroidota</taxon>
        <taxon>Cytophagia</taxon>
        <taxon>Cytophagales</taxon>
        <taxon>Chryseotaleaceae</taxon>
        <taxon>Chryseosolibacter</taxon>
    </lineage>
</organism>
<protein>
    <recommendedName>
        <fullName evidence="4">Peptidyl-prolyl cis-trans isomerase</fullName>
        <shortName evidence="4">PPIase</shortName>
        <ecNumber evidence="4">5.2.1.8</ecNumber>
    </recommendedName>
</protein>
<sequence>MKKRQLLIAACFVFAVLTGCAQKKDHVVTIKTKFGDMVAILYDETPKHKENFIKLAREHYFDSLLFHRIIEGFMIQGGDPESKKAKAGQRLGNGGPGYTIDAEFNPKFFHEKGALSAARLGDQMNPAKASSGSQFYIVQGKKYDEMELRIDQQKFGMALQQFFQKPENRVYYDSIAKLYQAGDQKAYEAYIVSLKPVVETQLGIKLEKDLSPELVKAYTTVGGTPMLDGAYTVFGKVIKGLDVVDKIAAQPKDGADRPTEDIRMTVTVEEMSKAKIKKLYGYTYPDEK</sequence>
<proteinExistence type="inferred from homology"/>
<evidence type="ECO:0000256" key="3">
    <source>
        <dbReference type="ARBA" id="ARBA00023235"/>
    </source>
</evidence>
<dbReference type="InterPro" id="IPR029000">
    <property type="entry name" value="Cyclophilin-like_dom_sf"/>
</dbReference>
<comment type="catalytic activity">
    <reaction evidence="4">
        <text>[protein]-peptidylproline (omega=180) = [protein]-peptidylproline (omega=0)</text>
        <dbReference type="Rhea" id="RHEA:16237"/>
        <dbReference type="Rhea" id="RHEA-COMP:10747"/>
        <dbReference type="Rhea" id="RHEA-COMP:10748"/>
        <dbReference type="ChEBI" id="CHEBI:83833"/>
        <dbReference type="ChEBI" id="CHEBI:83834"/>
        <dbReference type="EC" id="5.2.1.8"/>
    </reaction>
</comment>
<dbReference type="RefSeq" id="WP_254166823.1">
    <property type="nucleotide sequence ID" value="NZ_JAHESF010000021.1"/>
</dbReference>